<evidence type="ECO:0000256" key="1">
    <source>
        <dbReference type="SAM" id="SignalP"/>
    </source>
</evidence>
<evidence type="ECO:0000313" key="3">
    <source>
        <dbReference type="Proteomes" id="UP001140562"/>
    </source>
</evidence>
<accession>A0A9W9C3V6</accession>
<name>A0A9W9C3V6_9PLEO</name>
<dbReference type="AlphaFoldDB" id="A0A9W9C3V6"/>
<gene>
    <name evidence="2" type="ORF">N0V87_000928</name>
</gene>
<organism evidence="2 3">
    <name type="scientific">Didymella glomerata</name>
    <dbReference type="NCBI Taxonomy" id="749621"/>
    <lineage>
        <taxon>Eukaryota</taxon>
        <taxon>Fungi</taxon>
        <taxon>Dikarya</taxon>
        <taxon>Ascomycota</taxon>
        <taxon>Pezizomycotina</taxon>
        <taxon>Dothideomycetes</taxon>
        <taxon>Pleosporomycetidae</taxon>
        <taxon>Pleosporales</taxon>
        <taxon>Pleosporineae</taxon>
        <taxon>Didymellaceae</taxon>
        <taxon>Didymella</taxon>
    </lineage>
</organism>
<comment type="caution">
    <text evidence="2">The sequence shown here is derived from an EMBL/GenBank/DDBJ whole genome shotgun (WGS) entry which is preliminary data.</text>
</comment>
<dbReference type="Proteomes" id="UP001140562">
    <property type="component" value="Unassembled WGS sequence"/>
</dbReference>
<keyword evidence="3" id="KW-1185">Reference proteome</keyword>
<keyword evidence="1" id="KW-0732">Signal</keyword>
<protein>
    <submittedName>
        <fullName evidence="2">Uncharacterized protein</fullName>
    </submittedName>
</protein>
<feature type="signal peptide" evidence="1">
    <location>
        <begin position="1"/>
        <end position="24"/>
    </location>
</feature>
<proteinExistence type="predicted"/>
<feature type="chain" id="PRO_5040881222" evidence="1">
    <location>
        <begin position="25"/>
        <end position="137"/>
    </location>
</feature>
<evidence type="ECO:0000313" key="2">
    <source>
        <dbReference type="EMBL" id="KAJ4342719.1"/>
    </source>
</evidence>
<sequence length="137" mass="14675">MVLPNMFPSLLSVLLLSSTTNAAALPNRNSIRADPSDNLKIRFKDAKVNIGACHAKDIIESLRGHCSLGYCEPGPWKIECASDGEPYSIEVSTSDSQHNEKLKDNLIDALKAAIETEKVEESREVTGARGGGCTGCA</sequence>
<dbReference type="OrthoDB" id="4704201at2759"/>
<dbReference type="EMBL" id="JAPEUV010000005">
    <property type="protein sequence ID" value="KAJ4342719.1"/>
    <property type="molecule type" value="Genomic_DNA"/>
</dbReference>
<reference evidence="2" key="1">
    <citation type="submission" date="2022-10" db="EMBL/GenBank/DDBJ databases">
        <title>Tapping the CABI collections for fungal endophytes: first genome assemblies for Collariella, Neodidymelliopsis, Ascochyta clinopodiicola, Didymella pomorum, Didymosphaeria variabile, Neocosmospora piperis and Neocucurbitaria cava.</title>
        <authorList>
            <person name="Hill R."/>
        </authorList>
    </citation>
    <scope>NUCLEOTIDE SEQUENCE</scope>
    <source>
        <strain evidence="2">IMI 360193</strain>
    </source>
</reference>